<reference evidence="2" key="1">
    <citation type="journal article" date="2019" name="Int. J. Syst. Evol. Microbiol.">
        <title>The Global Catalogue of Microorganisms (GCM) 10K type strain sequencing project: providing services to taxonomists for standard genome sequencing and annotation.</title>
        <authorList>
            <consortium name="The Broad Institute Genomics Platform"/>
            <consortium name="The Broad Institute Genome Sequencing Center for Infectious Disease"/>
            <person name="Wu L."/>
            <person name="Ma J."/>
        </authorList>
    </citation>
    <scope>NUCLEOTIDE SEQUENCE [LARGE SCALE GENOMIC DNA]</scope>
    <source>
        <strain evidence="2">KACC 12602</strain>
    </source>
</reference>
<dbReference type="EMBL" id="JBHSKT010000006">
    <property type="protein sequence ID" value="MFC5271234.1"/>
    <property type="molecule type" value="Genomic_DNA"/>
</dbReference>
<keyword evidence="2" id="KW-1185">Reference proteome</keyword>
<gene>
    <name evidence="1" type="ORF">ACFPIB_11475</name>
</gene>
<accession>A0ABW0EE86</accession>
<protein>
    <recommendedName>
        <fullName evidence="3">DUF4157 domain-containing protein</fullName>
    </recommendedName>
</protein>
<evidence type="ECO:0000313" key="2">
    <source>
        <dbReference type="Proteomes" id="UP001596161"/>
    </source>
</evidence>
<name>A0ABW0EE86_9BACT</name>
<organism evidence="1 2">
    <name type="scientific">Adhaeribacter terreus</name>
    <dbReference type="NCBI Taxonomy" id="529703"/>
    <lineage>
        <taxon>Bacteria</taxon>
        <taxon>Pseudomonadati</taxon>
        <taxon>Bacteroidota</taxon>
        <taxon>Cytophagia</taxon>
        <taxon>Cytophagales</taxon>
        <taxon>Hymenobacteraceae</taxon>
        <taxon>Adhaeribacter</taxon>
    </lineage>
</organism>
<sequence length="119" mass="13845">MHHKIQLAGARIVEHSWLARIARWVLKTPNVAMVLGRQIHLSGVKKEDFLKDRYWVEHELCHVQQYKDHGLAGFLGKYLIESCRNGYYNNKFEAEARRVGRENAGLAVHDSEKHKPEKS</sequence>
<proteinExistence type="predicted"/>
<dbReference type="RefSeq" id="WP_378017601.1">
    <property type="nucleotide sequence ID" value="NZ_JBHSKT010000006.1"/>
</dbReference>
<dbReference type="Proteomes" id="UP001596161">
    <property type="component" value="Unassembled WGS sequence"/>
</dbReference>
<evidence type="ECO:0008006" key="3">
    <source>
        <dbReference type="Google" id="ProtNLM"/>
    </source>
</evidence>
<comment type="caution">
    <text evidence="1">The sequence shown here is derived from an EMBL/GenBank/DDBJ whole genome shotgun (WGS) entry which is preliminary data.</text>
</comment>
<evidence type="ECO:0000313" key="1">
    <source>
        <dbReference type="EMBL" id="MFC5271234.1"/>
    </source>
</evidence>